<dbReference type="SMR" id="B4GYQ7"/>
<keyword evidence="1" id="KW-0175">Coiled coil</keyword>
<dbReference type="InterPro" id="IPR027417">
    <property type="entry name" value="P-loop_NTPase"/>
</dbReference>
<dbReference type="InterPro" id="IPR036277">
    <property type="entry name" value="SMC_hinge_sf"/>
</dbReference>
<name>B4GYQ7_DROPE</name>
<evidence type="ECO:0000313" key="3">
    <source>
        <dbReference type="EMBL" id="EDW27913.1"/>
    </source>
</evidence>
<gene>
    <name evidence="3" type="primary">Dper\GL19757</name>
    <name evidence="3" type="ORF">Dper_GL19757</name>
</gene>
<dbReference type="eggNOG" id="KOG0964">
    <property type="taxonomic scope" value="Eukaryota"/>
</dbReference>
<dbReference type="InterPro" id="IPR010935">
    <property type="entry name" value="SMC_hinge"/>
</dbReference>
<dbReference type="SMART" id="SM00968">
    <property type="entry name" value="SMC_hinge"/>
    <property type="match status" value="1"/>
</dbReference>
<dbReference type="GO" id="GO:0005694">
    <property type="term" value="C:chromosome"/>
    <property type="evidence" value="ECO:0007669"/>
    <property type="project" value="InterPro"/>
</dbReference>
<keyword evidence="4" id="KW-1185">Reference proteome</keyword>
<dbReference type="AlphaFoldDB" id="B4GYQ7"/>
<dbReference type="EMBL" id="CH479197">
    <property type="protein sequence ID" value="EDW27913.1"/>
    <property type="molecule type" value="Genomic_DNA"/>
</dbReference>
<evidence type="ECO:0000313" key="4">
    <source>
        <dbReference type="Proteomes" id="UP000008744"/>
    </source>
</evidence>
<organism evidence="4">
    <name type="scientific">Drosophila persimilis</name>
    <name type="common">Fruit fly</name>
    <dbReference type="NCBI Taxonomy" id="7234"/>
    <lineage>
        <taxon>Eukaryota</taxon>
        <taxon>Metazoa</taxon>
        <taxon>Ecdysozoa</taxon>
        <taxon>Arthropoda</taxon>
        <taxon>Hexapoda</taxon>
        <taxon>Insecta</taxon>
        <taxon>Pterygota</taxon>
        <taxon>Neoptera</taxon>
        <taxon>Endopterygota</taxon>
        <taxon>Diptera</taxon>
        <taxon>Brachycera</taxon>
        <taxon>Muscomorpha</taxon>
        <taxon>Ephydroidea</taxon>
        <taxon>Drosophilidae</taxon>
        <taxon>Drosophila</taxon>
        <taxon>Sophophora</taxon>
    </lineage>
</organism>
<sequence length="213" mass="24225">MAGKPILNGCDSVRKVLDSFVERGGQSAEIARAYYGPVIENFSCDKTIYTAVEVTAANRLFHHIVESEYEGTQILKEMNKLKLPGEVTFMPLNRLQVKIHDYPDDPDSIPMISKLKYDEQHDKALRYIFGKTLICPQPGAGHRALDAMHRKAVADMIHELSDTAQFITTTFRPELLENAHKFYGVRFRNKVSHIDCVTREQAKDFVEDDNTHA</sequence>
<dbReference type="STRING" id="7234.B4GYQ7"/>
<dbReference type="Gene3D" id="3.40.50.300">
    <property type="entry name" value="P-loop containing nucleotide triphosphate hydrolases"/>
    <property type="match status" value="1"/>
</dbReference>
<dbReference type="FunFam" id="1.20.1060.20:FF:000002">
    <property type="entry name" value="Structural maintenance of chromosomes 3"/>
    <property type="match status" value="1"/>
</dbReference>
<reference evidence="3 4" key="1">
    <citation type="journal article" date="2007" name="Nature">
        <title>Evolution of genes and genomes on the Drosophila phylogeny.</title>
        <authorList>
            <consortium name="Drosophila 12 Genomes Consortium"/>
            <person name="Clark A.G."/>
            <person name="Eisen M.B."/>
            <person name="Smith D.R."/>
            <person name="Bergman C.M."/>
            <person name="Oliver B."/>
            <person name="Markow T.A."/>
            <person name="Kaufman T.C."/>
            <person name="Kellis M."/>
            <person name="Gelbart W."/>
            <person name="Iyer V.N."/>
            <person name="Pollard D.A."/>
            <person name="Sackton T.B."/>
            <person name="Larracuente A.M."/>
            <person name="Singh N.D."/>
            <person name="Abad J.P."/>
            <person name="Abt D.N."/>
            <person name="Adryan B."/>
            <person name="Aguade M."/>
            <person name="Akashi H."/>
            <person name="Anderson W.W."/>
            <person name="Aquadro C.F."/>
            <person name="Ardell D.H."/>
            <person name="Arguello R."/>
            <person name="Artieri C.G."/>
            <person name="Barbash D.A."/>
            <person name="Barker D."/>
            <person name="Barsanti P."/>
            <person name="Batterham P."/>
            <person name="Batzoglou S."/>
            <person name="Begun D."/>
            <person name="Bhutkar A."/>
            <person name="Blanco E."/>
            <person name="Bosak S.A."/>
            <person name="Bradley R.K."/>
            <person name="Brand A.D."/>
            <person name="Brent M.R."/>
            <person name="Brooks A.N."/>
            <person name="Brown R.H."/>
            <person name="Butlin R.K."/>
            <person name="Caggese C."/>
            <person name="Calvi B.R."/>
            <person name="Bernardo de Carvalho A."/>
            <person name="Caspi A."/>
            <person name="Castrezana S."/>
            <person name="Celniker S.E."/>
            <person name="Chang J.L."/>
            <person name="Chapple C."/>
            <person name="Chatterji S."/>
            <person name="Chinwalla A."/>
            <person name="Civetta A."/>
            <person name="Clifton S.W."/>
            <person name="Comeron J.M."/>
            <person name="Costello J.C."/>
            <person name="Coyne J.A."/>
            <person name="Daub J."/>
            <person name="David R.G."/>
            <person name="Delcher A.L."/>
            <person name="Delehaunty K."/>
            <person name="Do C.B."/>
            <person name="Ebling H."/>
            <person name="Edwards K."/>
            <person name="Eickbush T."/>
            <person name="Evans J.D."/>
            <person name="Filipski A."/>
            <person name="Findeiss S."/>
            <person name="Freyhult E."/>
            <person name="Fulton L."/>
            <person name="Fulton R."/>
            <person name="Garcia A.C."/>
            <person name="Gardiner A."/>
            <person name="Garfield D.A."/>
            <person name="Garvin B.E."/>
            <person name="Gibson G."/>
            <person name="Gilbert D."/>
            <person name="Gnerre S."/>
            <person name="Godfrey J."/>
            <person name="Good R."/>
            <person name="Gotea V."/>
            <person name="Gravely B."/>
            <person name="Greenberg A.J."/>
            <person name="Griffiths-Jones S."/>
            <person name="Gross S."/>
            <person name="Guigo R."/>
            <person name="Gustafson E.A."/>
            <person name="Haerty W."/>
            <person name="Hahn M.W."/>
            <person name="Halligan D.L."/>
            <person name="Halpern A.L."/>
            <person name="Halter G.M."/>
            <person name="Han M.V."/>
            <person name="Heger A."/>
            <person name="Hillier L."/>
            <person name="Hinrichs A.S."/>
            <person name="Holmes I."/>
            <person name="Hoskins R.A."/>
            <person name="Hubisz M.J."/>
            <person name="Hultmark D."/>
            <person name="Huntley M.A."/>
            <person name="Jaffe D.B."/>
            <person name="Jagadeeshan S."/>
            <person name="Jeck W.R."/>
            <person name="Johnson J."/>
            <person name="Jones C.D."/>
            <person name="Jordan W.C."/>
            <person name="Karpen G.H."/>
            <person name="Kataoka E."/>
            <person name="Keightley P.D."/>
            <person name="Kheradpour P."/>
            <person name="Kirkness E.F."/>
            <person name="Koerich L.B."/>
            <person name="Kristiansen K."/>
            <person name="Kudrna D."/>
            <person name="Kulathinal R.J."/>
            <person name="Kumar S."/>
            <person name="Kwok R."/>
            <person name="Lander E."/>
            <person name="Langley C.H."/>
            <person name="Lapoint R."/>
            <person name="Lazzaro B.P."/>
            <person name="Lee S.J."/>
            <person name="Levesque L."/>
            <person name="Li R."/>
            <person name="Lin C.F."/>
            <person name="Lin M.F."/>
            <person name="Lindblad-Toh K."/>
            <person name="Llopart A."/>
            <person name="Long M."/>
            <person name="Low L."/>
            <person name="Lozovsky E."/>
            <person name="Lu J."/>
            <person name="Luo M."/>
            <person name="Machado C.A."/>
            <person name="Makalowski W."/>
            <person name="Marzo M."/>
            <person name="Matsuda M."/>
            <person name="Matzkin L."/>
            <person name="McAllister B."/>
            <person name="McBride C.S."/>
            <person name="McKernan B."/>
            <person name="McKernan K."/>
            <person name="Mendez-Lago M."/>
            <person name="Minx P."/>
            <person name="Mollenhauer M.U."/>
            <person name="Montooth K."/>
            <person name="Mount S.M."/>
            <person name="Mu X."/>
            <person name="Myers E."/>
            <person name="Negre B."/>
            <person name="Newfeld S."/>
            <person name="Nielsen R."/>
            <person name="Noor M.A."/>
            <person name="O'Grady P."/>
            <person name="Pachter L."/>
            <person name="Papaceit M."/>
            <person name="Parisi M.J."/>
            <person name="Parisi M."/>
            <person name="Parts L."/>
            <person name="Pedersen J.S."/>
            <person name="Pesole G."/>
            <person name="Phillippy A.M."/>
            <person name="Ponting C.P."/>
            <person name="Pop M."/>
            <person name="Porcelli D."/>
            <person name="Powell J.R."/>
            <person name="Prohaska S."/>
            <person name="Pruitt K."/>
            <person name="Puig M."/>
            <person name="Quesneville H."/>
            <person name="Ram K.R."/>
            <person name="Rand D."/>
            <person name="Rasmussen M.D."/>
            <person name="Reed L.K."/>
            <person name="Reenan R."/>
            <person name="Reily A."/>
            <person name="Remington K.A."/>
            <person name="Rieger T.T."/>
            <person name="Ritchie M.G."/>
            <person name="Robin C."/>
            <person name="Rogers Y.H."/>
            <person name="Rohde C."/>
            <person name="Rozas J."/>
            <person name="Rubenfield M.J."/>
            <person name="Ruiz A."/>
            <person name="Russo S."/>
            <person name="Salzberg S.L."/>
            <person name="Sanchez-Gracia A."/>
            <person name="Saranga D.J."/>
            <person name="Sato H."/>
            <person name="Schaeffer S.W."/>
            <person name="Schatz M.C."/>
            <person name="Schlenke T."/>
            <person name="Schwartz R."/>
            <person name="Segarra C."/>
            <person name="Singh R.S."/>
            <person name="Sirot L."/>
            <person name="Sirota M."/>
            <person name="Sisneros N.B."/>
            <person name="Smith C.D."/>
            <person name="Smith T.F."/>
            <person name="Spieth J."/>
            <person name="Stage D.E."/>
            <person name="Stark A."/>
            <person name="Stephan W."/>
            <person name="Strausberg R.L."/>
            <person name="Strempel S."/>
            <person name="Sturgill D."/>
            <person name="Sutton G."/>
            <person name="Sutton G.G."/>
            <person name="Tao W."/>
            <person name="Teichmann S."/>
            <person name="Tobari Y.N."/>
            <person name="Tomimura Y."/>
            <person name="Tsolas J.M."/>
            <person name="Valente V.L."/>
            <person name="Venter E."/>
            <person name="Venter J.C."/>
            <person name="Vicario S."/>
            <person name="Vieira F.G."/>
            <person name="Vilella A.J."/>
            <person name="Villasante A."/>
            <person name="Walenz B."/>
            <person name="Wang J."/>
            <person name="Wasserman M."/>
            <person name="Watts T."/>
            <person name="Wilson D."/>
            <person name="Wilson R.K."/>
            <person name="Wing R.A."/>
            <person name="Wolfner M.F."/>
            <person name="Wong A."/>
            <person name="Wong G.K."/>
            <person name="Wu C.I."/>
            <person name="Wu G."/>
            <person name="Yamamoto D."/>
            <person name="Yang H.P."/>
            <person name="Yang S.P."/>
            <person name="Yorke J.A."/>
            <person name="Yoshida K."/>
            <person name="Zdobnov E."/>
            <person name="Zhang P."/>
            <person name="Zhang Y."/>
            <person name="Zimin A.V."/>
            <person name="Baldwin J."/>
            <person name="Abdouelleil A."/>
            <person name="Abdulkadir J."/>
            <person name="Abebe A."/>
            <person name="Abera B."/>
            <person name="Abreu J."/>
            <person name="Acer S.C."/>
            <person name="Aftuck L."/>
            <person name="Alexander A."/>
            <person name="An P."/>
            <person name="Anderson E."/>
            <person name="Anderson S."/>
            <person name="Arachi H."/>
            <person name="Azer M."/>
            <person name="Bachantsang P."/>
            <person name="Barry A."/>
            <person name="Bayul T."/>
            <person name="Berlin A."/>
            <person name="Bessette D."/>
            <person name="Bloom T."/>
            <person name="Blye J."/>
            <person name="Boguslavskiy L."/>
            <person name="Bonnet C."/>
            <person name="Boukhgalter B."/>
            <person name="Bourzgui I."/>
            <person name="Brown A."/>
            <person name="Cahill P."/>
            <person name="Channer S."/>
            <person name="Cheshatsang Y."/>
            <person name="Chuda L."/>
            <person name="Citroen M."/>
            <person name="Collymore A."/>
            <person name="Cooke P."/>
            <person name="Costello M."/>
            <person name="D'Aco K."/>
            <person name="Daza R."/>
            <person name="De Haan G."/>
            <person name="DeGray S."/>
            <person name="DeMaso C."/>
            <person name="Dhargay N."/>
            <person name="Dooley K."/>
            <person name="Dooley E."/>
            <person name="Doricent M."/>
            <person name="Dorje P."/>
            <person name="Dorjee K."/>
            <person name="Dupes A."/>
            <person name="Elong R."/>
            <person name="Falk J."/>
            <person name="Farina A."/>
            <person name="Faro S."/>
            <person name="Ferguson D."/>
            <person name="Fisher S."/>
            <person name="Foley C.D."/>
            <person name="Franke A."/>
            <person name="Friedrich D."/>
            <person name="Gadbois L."/>
            <person name="Gearin G."/>
            <person name="Gearin C.R."/>
            <person name="Giannoukos G."/>
            <person name="Goode T."/>
            <person name="Graham J."/>
            <person name="Grandbois E."/>
            <person name="Grewal S."/>
            <person name="Gyaltsen K."/>
            <person name="Hafez N."/>
            <person name="Hagos B."/>
            <person name="Hall J."/>
            <person name="Henson C."/>
            <person name="Hollinger A."/>
            <person name="Honan T."/>
            <person name="Huard M.D."/>
            <person name="Hughes L."/>
            <person name="Hurhula B."/>
            <person name="Husby M.E."/>
            <person name="Kamat A."/>
            <person name="Kanga B."/>
            <person name="Kashin S."/>
            <person name="Khazanovich D."/>
            <person name="Kisner P."/>
            <person name="Lance K."/>
            <person name="Lara M."/>
            <person name="Lee W."/>
            <person name="Lennon N."/>
            <person name="Letendre F."/>
            <person name="LeVine R."/>
            <person name="Lipovsky A."/>
            <person name="Liu X."/>
            <person name="Liu J."/>
            <person name="Liu S."/>
            <person name="Lokyitsang T."/>
            <person name="Lokyitsang Y."/>
            <person name="Lubonja R."/>
            <person name="Lui A."/>
            <person name="MacDonald P."/>
            <person name="Magnisalis V."/>
            <person name="Maru K."/>
            <person name="Matthews C."/>
            <person name="McCusker W."/>
            <person name="McDonough S."/>
            <person name="Mehta T."/>
            <person name="Meldrim J."/>
            <person name="Meneus L."/>
            <person name="Mihai O."/>
            <person name="Mihalev A."/>
            <person name="Mihova T."/>
            <person name="Mittelman R."/>
            <person name="Mlenga V."/>
            <person name="Montmayeur A."/>
            <person name="Mulrain L."/>
            <person name="Navidi A."/>
            <person name="Naylor J."/>
            <person name="Negash T."/>
            <person name="Nguyen T."/>
            <person name="Nguyen N."/>
            <person name="Nicol R."/>
            <person name="Norbu C."/>
            <person name="Norbu N."/>
            <person name="Novod N."/>
            <person name="O'Neill B."/>
            <person name="Osman S."/>
            <person name="Markiewicz E."/>
            <person name="Oyono O.L."/>
            <person name="Patti C."/>
            <person name="Phunkhang P."/>
            <person name="Pierre F."/>
            <person name="Priest M."/>
            <person name="Raghuraman S."/>
            <person name="Rege F."/>
            <person name="Reyes R."/>
            <person name="Rise C."/>
            <person name="Rogov P."/>
            <person name="Ross K."/>
            <person name="Ryan E."/>
            <person name="Settipalli S."/>
            <person name="Shea T."/>
            <person name="Sherpa N."/>
            <person name="Shi L."/>
            <person name="Shih D."/>
            <person name="Sparrow T."/>
            <person name="Spaulding J."/>
            <person name="Stalker J."/>
            <person name="Stange-Thomann N."/>
            <person name="Stavropoulos S."/>
            <person name="Stone C."/>
            <person name="Strader C."/>
            <person name="Tesfaye S."/>
            <person name="Thomson T."/>
            <person name="Thoulutsang Y."/>
            <person name="Thoulutsang D."/>
            <person name="Topham K."/>
            <person name="Topping I."/>
            <person name="Tsamla T."/>
            <person name="Vassiliev H."/>
            <person name="Vo A."/>
            <person name="Wangchuk T."/>
            <person name="Wangdi T."/>
            <person name="Weiand M."/>
            <person name="Wilkinson J."/>
            <person name="Wilson A."/>
            <person name="Yadav S."/>
            <person name="Young G."/>
            <person name="Yu Q."/>
            <person name="Zembek L."/>
            <person name="Zhong D."/>
            <person name="Zimmer A."/>
            <person name="Zwirko Z."/>
            <person name="Jaffe D.B."/>
            <person name="Alvarez P."/>
            <person name="Brockman W."/>
            <person name="Butler J."/>
            <person name="Chin C."/>
            <person name="Gnerre S."/>
            <person name="Grabherr M."/>
            <person name="Kleber M."/>
            <person name="Mauceli E."/>
            <person name="MacCallum I."/>
        </authorList>
    </citation>
    <scope>NUCLEOTIDE SEQUENCE [LARGE SCALE GENOMIC DNA]</scope>
    <source>
        <strain evidence="4">MSH-3 / Tucson 14011-0111.49</strain>
    </source>
</reference>
<dbReference type="GO" id="GO:0051276">
    <property type="term" value="P:chromosome organization"/>
    <property type="evidence" value="ECO:0007669"/>
    <property type="project" value="InterPro"/>
</dbReference>
<evidence type="ECO:0000259" key="2">
    <source>
        <dbReference type="SMART" id="SM00968"/>
    </source>
</evidence>
<proteinExistence type="predicted"/>
<dbReference type="Pfam" id="PF06470">
    <property type="entry name" value="SMC_hinge"/>
    <property type="match status" value="1"/>
</dbReference>
<dbReference type="PANTHER" id="PTHR43977">
    <property type="entry name" value="STRUCTURAL MAINTENANCE OF CHROMOSOMES PROTEIN 3"/>
    <property type="match status" value="1"/>
</dbReference>
<dbReference type="Proteomes" id="UP000008744">
    <property type="component" value="Unassembled WGS sequence"/>
</dbReference>
<evidence type="ECO:0000256" key="1">
    <source>
        <dbReference type="ARBA" id="ARBA00023054"/>
    </source>
</evidence>
<dbReference type="GO" id="GO:0005524">
    <property type="term" value="F:ATP binding"/>
    <property type="evidence" value="ECO:0007669"/>
    <property type="project" value="InterPro"/>
</dbReference>
<dbReference type="Gene3D" id="1.20.1060.20">
    <property type="match status" value="1"/>
</dbReference>
<feature type="domain" description="SMC hinge" evidence="2">
    <location>
        <begin position="32"/>
        <end position="145"/>
    </location>
</feature>
<dbReference type="SUPFAM" id="SSF75553">
    <property type="entry name" value="Smc hinge domain"/>
    <property type="match status" value="1"/>
</dbReference>
<dbReference type="HOGENOM" id="CLU_1295589_0_0_1"/>
<dbReference type="OrthoDB" id="431497at2759"/>
<accession>B4GYQ7</accession>
<protein>
    <submittedName>
        <fullName evidence="3">GL19757</fullName>
    </submittedName>
</protein>